<dbReference type="PANTHER" id="PTHR37314">
    <property type="entry name" value="SLR0142 PROTEIN"/>
    <property type="match status" value="1"/>
</dbReference>
<feature type="transmembrane region" description="Helical" evidence="1">
    <location>
        <begin position="94"/>
        <end position="112"/>
    </location>
</feature>
<dbReference type="AlphaFoldDB" id="A0A9X1NQF8"/>
<feature type="transmembrane region" description="Helical" evidence="1">
    <location>
        <begin position="118"/>
        <end position="135"/>
    </location>
</feature>
<dbReference type="SUPFAM" id="SSF103473">
    <property type="entry name" value="MFS general substrate transporter"/>
    <property type="match status" value="1"/>
</dbReference>
<comment type="caution">
    <text evidence="2">The sequence shown here is derived from an EMBL/GenBank/DDBJ whole genome shotgun (WGS) entry which is preliminary data.</text>
</comment>
<organism evidence="2 3">
    <name type="scientific">Rhizobium quercicola</name>
    <dbReference type="NCBI Taxonomy" id="2901226"/>
    <lineage>
        <taxon>Bacteria</taxon>
        <taxon>Pseudomonadati</taxon>
        <taxon>Pseudomonadota</taxon>
        <taxon>Alphaproteobacteria</taxon>
        <taxon>Hyphomicrobiales</taxon>
        <taxon>Rhizobiaceae</taxon>
        <taxon>Rhizobium/Agrobacterium group</taxon>
        <taxon>Rhizobium</taxon>
    </lineage>
</organism>
<dbReference type="PANTHER" id="PTHR37314:SF4">
    <property type="entry name" value="UPF0700 TRANSMEMBRANE PROTEIN YOAK"/>
    <property type="match status" value="1"/>
</dbReference>
<dbReference type="InterPro" id="IPR010699">
    <property type="entry name" value="DUF1275"/>
</dbReference>
<accession>A0A9X1NQF8</accession>
<feature type="transmembrane region" description="Helical" evidence="1">
    <location>
        <begin position="15"/>
        <end position="41"/>
    </location>
</feature>
<evidence type="ECO:0000313" key="2">
    <source>
        <dbReference type="EMBL" id="MCD7109282.1"/>
    </source>
</evidence>
<dbReference type="Proteomes" id="UP001139089">
    <property type="component" value="Unassembled WGS sequence"/>
</dbReference>
<feature type="transmembrane region" description="Helical" evidence="1">
    <location>
        <begin position="189"/>
        <end position="208"/>
    </location>
</feature>
<evidence type="ECO:0000313" key="3">
    <source>
        <dbReference type="Proteomes" id="UP001139089"/>
    </source>
</evidence>
<dbReference type="EMBL" id="JAJOZR010000005">
    <property type="protein sequence ID" value="MCD7109282.1"/>
    <property type="molecule type" value="Genomic_DNA"/>
</dbReference>
<protein>
    <submittedName>
        <fullName evidence="2">DUF1275 domain-containing protein</fullName>
    </submittedName>
</protein>
<reference evidence="2" key="1">
    <citation type="submission" date="2021-12" db="EMBL/GenBank/DDBJ databases">
        <authorList>
            <person name="Li Y."/>
        </authorList>
    </citation>
    <scope>NUCLEOTIDE SEQUENCE</scope>
    <source>
        <strain evidence="2">DKSPLA3</strain>
    </source>
</reference>
<sequence length="239" mass="25138">MLIHQGAARNERIDVFLAFWLAGIAGALNAAAFYAIGFFAANMTGNVSALSDHVATLQGRASLFYLSIVLVFILGSTVSSLIINAGRRRGIGGIYAWCILLEALLLAPLGLADLFVTALWRVEILILGLAFLMGLQNATVTRISDARVRTTHVSGMATDIGIEIAVAIDILRGRDVSGEAAGNRAKLRLHLYTILAFGSGGVAGVLVYQSVGGVLLLAASLLLLVIALDALRRARKAGP</sequence>
<keyword evidence="1" id="KW-0472">Membrane</keyword>
<name>A0A9X1NQF8_9HYPH</name>
<dbReference type="InterPro" id="IPR036259">
    <property type="entry name" value="MFS_trans_sf"/>
</dbReference>
<proteinExistence type="predicted"/>
<keyword evidence="3" id="KW-1185">Reference proteome</keyword>
<feature type="transmembrane region" description="Helical" evidence="1">
    <location>
        <begin position="214"/>
        <end position="231"/>
    </location>
</feature>
<keyword evidence="1" id="KW-0812">Transmembrane</keyword>
<feature type="transmembrane region" description="Helical" evidence="1">
    <location>
        <begin position="61"/>
        <end position="82"/>
    </location>
</feature>
<dbReference type="Pfam" id="PF06912">
    <property type="entry name" value="DUF1275"/>
    <property type="match status" value="1"/>
</dbReference>
<gene>
    <name evidence="2" type="ORF">LRX75_09505</name>
</gene>
<keyword evidence="1" id="KW-1133">Transmembrane helix</keyword>
<dbReference type="RefSeq" id="WP_231813767.1">
    <property type="nucleotide sequence ID" value="NZ_JAJOZR010000005.1"/>
</dbReference>
<evidence type="ECO:0000256" key="1">
    <source>
        <dbReference type="SAM" id="Phobius"/>
    </source>
</evidence>